<evidence type="ECO:0000313" key="2">
    <source>
        <dbReference type="EMBL" id="GAA5202002.1"/>
    </source>
</evidence>
<dbReference type="Proteomes" id="UP001500200">
    <property type="component" value="Unassembled WGS sequence"/>
</dbReference>
<protein>
    <submittedName>
        <fullName evidence="2">KAP family P-loop domain protein</fullName>
    </submittedName>
</protein>
<accession>A0ABP9SSJ1</accession>
<dbReference type="SUPFAM" id="SSF52540">
    <property type="entry name" value="P-loop containing nucleoside triphosphate hydrolases"/>
    <property type="match status" value="1"/>
</dbReference>
<dbReference type="Pfam" id="PF07693">
    <property type="entry name" value="KAP_NTPase"/>
    <property type="match status" value="1"/>
</dbReference>
<name>A0ABP9SSJ1_9MICC</name>
<sequence>MCRADNEAWGRAFRLRKGPHGNLSSMKSGSGRRSEQGERKGDLIMWLDNETDRDFLNFEGVADTIAEVIVSAGGRPVSIGVSGAWGVGKSSMIKLTRTALTKHQPVDGPKKYLFVDFNAWLYQGYDDARAALLEVIANKLEAEATKRETGLDKAREFLGRVKWFRLAKLIALPAASMALGIPPIGLPGEITNLIKDGMAGKVDGEDLEKAGTLASSAAAAGRALLNPKAEYSPPKEIQALRDSFEEALNEIGVTLVVLIDDLDRCMPGTTISTLEAIRLFLFLKNTAFVIAADDNMIKHAVKQHFQGLDDDELVTNYFDKLVQIPIRVPALGTQEVRAYLMMLFIDNSELDAADKDHLRAAIAGRLRESWKGKRVDRAFISGCGIELPPALLARLDTAERLAPLMASSDRIAGNPRLVKRFLNALSIRMTISKAQGVGVDEAVLVKLLLFERLASPAAYAALTTAVNTDPEGKPRVLAAWEESAAKDADFQLEKPWDGEFIREWIALPPALANHDLRGALYVGREQAPLITAADRLSSEAAGLLSALLESPQEAHALADRLVELPRAELSIIMDRLLAQARQEQHWGAPPILDACIGVAAIDTSLGNGLAGFLIERPGQQIQAAIVPKIASHTWASDVFKHWKGSSDVENPVKRAIESQVKSGNIAK</sequence>
<evidence type="ECO:0000313" key="3">
    <source>
        <dbReference type="Proteomes" id="UP001500200"/>
    </source>
</evidence>
<dbReference type="PANTHER" id="PTHR22674">
    <property type="entry name" value="NTPASE, KAP FAMILY P-LOOP DOMAIN-CONTAINING 1"/>
    <property type="match status" value="1"/>
</dbReference>
<dbReference type="EMBL" id="BAABKK010000038">
    <property type="protein sequence ID" value="GAA5202002.1"/>
    <property type="molecule type" value="Genomic_DNA"/>
</dbReference>
<feature type="domain" description="KAP NTPase" evidence="1">
    <location>
        <begin position="59"/>
        <end position="428"/>
    </location>
</feature>
<proteinExistence type="predicted"/>
<dbReference type="InterPro" id="IPR027417">
    <property type="entry name" value="P-loop_NTPase"/>
</dbReference>
<evidence type="ECO:0000259" key="1">
    <source>
        <dbReference type="Pfam" id="PF07693"/>
    </source>
</evidence>
<keyword evidence="3" id="KW-1185">Reference proteome</keyword>
<comment type="caution">
    <text evidence="2">The sequence shown here is derived from an EMBL/GenBank/DDBJ whole genome shotgun (WGS) entry which is preliminary data.</text>
</comment>
<dbReference type="PANTHER" id="PTHR22674:SF6">
    <property type="entry name" value="NTPASE KAP FAMILY P-LOOP DOMAIN-CONTAINING PROTEIN 1"/>
    <property type="match status" value="1"/>
</dbReference>
<dbReference type="Gene3D" id="3.40.50.300">
    <property type="entry name" value="P-loop containing nucleotide triphosphate hydrolases"/>
    <property type="match status" value="1"/>
</dbReference>
<gene>
    <name evidence="2" type="ORF">GCM10023346_47760</name>
</gene>
<reference evidence="3" key="1">
    <citation type="journal article" date="2019" name="Int. J. Syst. Evol. Microbiol.">
        <title>The Global Catalogue of Microorganisms (GCM) 10K type strain sequencing project: providing services to taxonomists for standard genome sequencing and annotation.</title>
        <authorList>
            <consortium name="The Broad Institute Genomics Platform"/>
            <consortium name="The Broad Institute Genome Sequencing Center for Infectious Disease"/>
            <person name="Wu L."/>
            <person name="Ma J."/>
        </authorList>
    </citation>
    <scope>NUCLEOTIDE SEQUENCE [LARGE SCALE GENOMIC DNA]</scope>
    <source>
        <strain evidence="3">JCM 18514</strain>
    </source>
</reference>
<dbReference type="InterPro" id="IPR052754">
    <property type="entry name" value="NTPase_KAP_P-loop"/>
</dbReference>
<dbReference type="InterPro" id="IPR011646">
    <property type="entry name" value="KAP_P-loop"/>
</dbReference>
<organism evidence="2 3">
    <name type="scientific">Arthrobacter gyeryongensis</name>
    <dbReference type="NCBI Taxonomy" id="1650592"/>
    <lineage>
        <taxon>Bacteria</taxon>
        <taxon>Bacillati</taxon>
        <taxon>Actinomycetota</taxon>
        <taxon>Actinomycetes</taxon>
        <taxon>Micrococcales</taxon>
        <taxon>Micrococcaceae</taxon>
        <taxon>Arthrobacter</taxon>
    </lineage>
</organism>